<dbReference type="GO" id="GO:0006508">
    <property type="term" value="P:proteolysis"/>
    <property type="evidence" value="ECO:0007669"/>
    <property type="project" value="UniProtKB-KW"/>
</dbReference>
<dbReference type="InterPro" id="IPR022764">
    <property type="entry name" value="Peptidase_S54_rhomboid_dom"/>
</dbReference>
<evidence type="ECO:0000256" key="1">
    <source>
        <dbReference type="ARBA" id="ARBA00004141"/>
    </source>
</evidence>
<reference evidence="10 12" key="2">
    <citation type="submission" date="2018-10" db="EMBL/GenBank/DDBJ databases">
        <title>Genomic Encyclopedia of Type Strains, Phase IV (KMG-IV): sequencing the most valuable type-strain genomes for metagenomic binning, comparative biology and taxonomic classification.</title>
        <authorList>
            <person name="Goeker M."/>
        </authorList>
    </citation>
    <scope>NUCLEOTIDE SEQUENCE [LARGE SCALE GENOMIC DNA]</scope>
    <source>
        <strain evidence="10 12">DSM 19791</strain>
    </source>
</reference>
<accession>A0AAD1G1Q9</accession>
<dbReference type="PANTHER" id="PTHR43066">
    <property type="entry name" value="RHOMBOID-RELATED PROTEIN"/>
    <property type="match status" value="1"/>
</dbReference>
<keyword evidence="9" id="KW-0378">Hydrolase</keyword>
<sequence>MQAERVDLATRAIIIACVLIQLAVTLGGQAFEVAINMGGGLIPARISGSLVLDHAIPAPATLVSSIFLHGSWAHLGFNMLFLAWIGRFVEAVLGRWRYLLLFFVSGIAGGLVQVALDPGSPIPVVGASGAISGVFAAHAMIFGRSGGKGEFARALQLAALWIGLQVATGLVLNTDGGGIAVGAHIGGFVAGLITALPLARAAIAKRLH</sequence>
<dbReference type="RefSeq" id="WP_126494774.1">
    <property type="nucleotide sequence ID" value="NZ_AP018711.1"/>
</dbReference>
<feature type="transmembrane region" description="Helical" evidence="7">
    <location>
        <begin position="122"/>
        <end position="142"/>
    </location>
</feature>
<keyword evidence="4 7" id="KW-0812">Transmembrane</keyword>
<gene>
    <name evidence="10" type="ORF">DFR51_1548</name>
    <name evidence="9" type="ORF">SmB9_26180</name>
</gene>
<keyword evidence="6 7" id="KW-0472">Membrane</keyword>
<organism evidence="9 11">
    <name type="scientific">Sphingosinicella microcystinivorans</name>
    <dbReference type="NCBI Taxonomy" id="335406"/>
    <lineage>
        <taxon>Bacteria</taxon>
        <taxon>Pseudomonadati</taxon>
        <taxon>Pseudomonadota</taxon>
        <taxon>Alphaproteobacteria</taxon>
        <taxon>Sphingomonadales</taxon>
        <taxon>Sphingosinicellaceae</taxon>
        <taxon>Sphingosinicella</taxon>
    </lineage>
</organism>
<dbReference type="GO" id="GO:0016020">
    <property type="term" value="C:membrane"/>
    <property type="evidence" value="ECO:0007669"/>
    <property type="project" value="UniProtKB-SubCell"/>
</dbReference>
<comment type="subcellular location">
    <subcellularLocation>
        <location evidence="1">Membrane</location>
        <topology evidence="1">Multi-pass membrane protein</topology>
    </subcellularLocation>
</comment>
<feature type="transmembrane region" description="Helical" evidence="7">
    <location>
        <begin position="154"/>
        <end position="172"/>
    </location>
</feature>
<keyword evidence="12" id="KW-1185">Reference proteome</keyword>
<dbReference type="KEGG" id="smic:SmB9_26180"/>
<evidence type="ECO:0000256" key="3">
    <source>
        <dbReference type="ARBA" id="ARBA00022519"/>
    </source>
</evidence>
<dbReference type="SUPFAM" id="SSF144091">
    <property type="entry name" value="Rhomboid-like"/>
    <property type="match status" value="1"/>
</dbReference>
<feature type="transmembrane region" description="Helical" evidence="7">
    <location>
        <begin position="98"/>
        <end position="116"/>
    </location>
</feature>
<evidence type="ECO:0000313" key="12">
    <source>
        <dbReference type="Proteomes" id="UP000276029"/>
    </source>
</evidence>
<evidence type="ECO:0000256" key="7">
    <source>
        <dbReference type="SAM" id="Phobius"/>
    </source>
</evidence>
<keyword evidence="2" id="KW-1003">Cell membrane</keyword>
<keyword evidence="3" id="KW-0997">Cell inner membrane</keyword>
<dbReference type="Proteomes" id="UP000275727">
    <property type="component" value="Chromosome"/>
</dbReference>
<evidence type="ECO:0000256" key="6">
    <source>
        <dbReference type="ARBA" id="ARBA00023136"/>
    </source>
</evidence>
<dbReference type="Pfam" id="PF01694">
    <property type="entry name" value="Rhomboid"/>
    <property type="match status" value="1"/>
</dbReference>
<evidence type="ECO:0000313" key="9">
    <source>
        <dbReference type="EMBL" id="BBE34960.1"/>
    </source>
</evidence>
<evidence type="ECO:0000256" key="4">
    <source>
        <dbReference type="ARBA" id="ARBA00022692"/>
    </source>
</evidence>
<dbReference type="PANTHER" id="PTHR43066:SF26">
    <property type="entry name" value="RHOMBOID PROTEASE GLPG"/>
    <property type="match status" value="1"/>
</dbReference>
<reference evidence="9 11" key="1">
    <citation type="submission" date="2018-06" db="EMBL/GenBank/DDBJ databases">
        <title>Complete Genome Sequence of the Microcystin-Degrading Bacterium Sphingosinicella microcystinivorans Strain B-9.</title>
        <authorList>
            <person name="Jin H."/>
            <person name="Nishizawa T."/>
            <person name="Guo Y."/>
            <person name="Nishizawa A."/>
            <person name="Park H."/>
            <person name="Kato H."/>
            <person name="Tsuji K."/>
            <person name="Harada K."/>
        </authorList>
    </citation>
    <scope>NUCLEOTIDE SEQUENCE [LARGE SCALE GENOMIC DNA]</scope>
    <source>
        <strain evidence="9 11">B9</strain>
    </source>
</reference>
<feature type="transmembrane region" description="Helical" evidence="7">
    <location>
        <begin position="12"/>
        <end position="31"/>
    </location>
</feature>
<keyword evidence="9" id="KW-0645">Protease</keyword>
<feature type="transmembrane region" description="Helical" evidence="7">
    <location>
        <begin position="66"/>
        <end position="86"/>
    </location>
</feature>
<evidence type="ECO:0000259" key="8">
    <source>
        <dbReference type="Pfam" id="PF01694"/>
    </source>
</evidence>
<proteinExistence type="predicted"/>
<evidence type="ECO:0000313" key="10">
    <source>
        <dbReference type="EMBL" id="RKS91974.1"/>
    </source>
</evidence>
<protein>
    <submittedName>
        <fullName evidence="10">Membrane associated rhomboid family serine protease</fullName>
    </submittedName>
    <submittedName>
        <fullName evidence="9">Rhomboid family intramembrane serine protease</fullName>
    </submittedName>
</protein>
<feature type="transmembrane region" description="Helical" evidence="7">
    <location>
        <begin position="178"/>
        <end position="199"/>
    </location>
</feature>
<feature type="domain" description="Peptidase S54 rhomboid" evidence="8">
    <location>
        <begin position="61"/>
        <end position="199"/>
    </location>
</feature>
<evidence type="ECO:0000256" key="2">
    <source>
        <dbReference type="ARBA" id="ARBA00022475"/>
    </source>
</evidence>
<dbReference type="InterPro" id="IPR035952">
    <property type="entry name" value="Rhomboid-like_sf"/>
</dbReference>
<dbReference type="Gene3D" id="1.20.1540.10">
    <property type="entry name" value="Rhomboid-like"/>
    <property type="match status" value="1"/>
</dbReference>
<evidence type="ECO:0000313" key="11">
    <source>
        <dbReference type="Proteomes" id="UP000275727"/>
    </source>
</evidence>
<dbReference type="EMBL" id="RBWX01000007">
    <property type="protein sequence ID" value="RKS91974.1"/>
    <property type="molecule type" value="Genomic_DNA"/>
</dbReference>
<name>A0AAD1G1Q9_SPHMI</name>
<dbReference type="AlphaFoldDB" id="A0AAD1G1Q9"/>
<keyword evidence="5 7" id="KW-1133">Transmembrane helix</keyword>
<dbReference type="EMBL" id="AP018711">
    <property type="protein sequence ID" value="BBE34960.1"/>
    <property type="molecule type" value="Genomic_DNA"/>
</dbReference>
<dbReference type="GO" id="GO:0004252">
    <property type="term" value="F:serine-type endopeptidase activity"/>
    <property type="evidence" value="ECO:0007669"/>
    <property type="project" value="InterPro"/>
</dbReference>
<evidence type="ECO:0000256" key="5">
    <source>
        <dbReference type="ARBA" id="ARBA00022989"/>
    </source>
</evidence>
<dbReference type="Proteomes" id="UP000276029">
    <property type="component" value="Unassembled WGS sequence"/>
</dbReference>